<dbReference type="Proteomes" id="UP000077405">
    <property type="component" value="Plasmid pYZ1"/>
</dbReference>
<evidence type="ECO:0000259" key="5">
    <source>
        <dbReference type="PROSITE" id="PS50931"/>
    </source>
</evidence>
<keyword evidence="6" id="KW-0614">Plasmid</keyword>
<protein>
    <submittedName>
        <fullName evidence="6">Transcriptional regulator</fullName>
    </submittedName>
</protein>
<feature type="domain" description="HTH lysR-type" evidence="5">
    <location>
        <begin position="1"/>
        <end position="59"/>
    </location>
</feature>
<dbReference type="InterPro" id="IPR000847">
    <property type="entry name" value="LysR_HTH_N"/>
</dbReference>
<dbReference type="CDD" id="cd08422">
    <property type="entry name" value="PBP2_CrgA_like"/>
    <property type="match status" value="1"/>
</dbReference>
<dbReference type="GO" id="GO:0006351">
    <property type="term" value="P:DNA-templated transcription"/>
    <property type="evidence" value="ECO:0007669"/>
    <property type="project" value="TreeGrafter"/>
</dbReference>
<evidence type="ECO:0000256" key="2">
    <source>
        <dbReference type="ARBA" id="ARBA00023015"/>
    </source>
</evidence>
<keyword evidence="3" id="KW-0238">DNA-binding</keyword>
<dbReference type="InterPro" id="IPR058163">
    <property type="entry name" value="LysR-type_TF_proteobact-type"/>
</dbReference>
<proteinExistence type="inferred from homology"/>
<dbReference type="InterPro" id="IPR005119">
    <property type="entry name" value="LysR_subst-bd"/>
</dbReference>
<organism evidence="6 7">
    <name type="scientific">Azospirillum humicireducens</name>
    <dbReference type="NCBI Taxonomy" id="1226968"/>
    <lineage>
        <taxon>Bacteria</taxon>
        <taxon>Pseudomonadati</taxon>
        <taxon>Pseudomonadota</taxon>
        <taxon>Alphaproteobacteria</taxon>
        <taxon>Rhodospirillales</taxon>
        <taxon>Azospirillaceae</taxon>
        <taxon>Azospirillum</taxon>
    </lineage>
</organism>
<dbReference type="InterPro" id="IPR036388">
    <property type="entry name" value="WH-like_DNA-bd_sf"/>
</dbReference>
<accession>A0A2R4VQ87</accession>
<dbReference type="KEGG" id="ahu:A6A40_16090"/>
<evidence type="ECO:0000256" key="4">
    <source>
        <dbReference type="ARBA" id="ARBA00023163"/>
    </source>
</evidence>
<dbReference type="GO" id="GO:0043565">
    <property type="term" value="F:sequence-specific DNA binding"/>
    <property type="evidence" value="ECO:0007669"/>
    <property type="project" value="TreeGrafter"/>
</dbReference>
<evidence type="ECO:0000313" key="6">
    <source>
        <dbReference type="EMBL" id="AWB06599.1"/>
    </source>
</evidence>
<dbReference type="PANTHER" id="PTHR30537">
    <property type="entry name" value="HTH-TYPE TRANSCRIPTIONAL REGULATOR"/>
    <property type="match status" value="1"/>
</dbReference>
<dbReference type="Pfam" id="PF03466">
    <property type="entry name" value="LysR_substrate"/>
    <property type="match status" value="1"/>
</dbReference>
<comment type="similarity">
    <text evidence="1">Belongs to the LysR transcriptional regulatory family.</text>
</comment>
<name>A0A2R4VQ87_9PROT</name>
<dbReference type="Gene3D" id="3.40.190.290">
    <property type="match status" value="1"/>
</dbReference>
<dbReference type="EMBL" id="CP028902">
    <property type="protein sequence ID" value="AWB06599.1"/>
    <property type="molecule type" value="Genomic_DNA"/>
</dbReference>
<dbReference type="AlphaFoldDB" id="A0A2R4VQ87"/>
<dbReference type="Gene3D" id="1.10.10.10">
    <property type="entry name" value="Winged helix-like DNA-binding domain superfamily/Winged helix DNA-binding domain"/>
    <property type="match status" value="1"/>
</dbReference>
<geneLocation type="plasmid" evidence="6 7">
    <name>pYZ1</name>
</geneLocation>
<keyword evidence="4" id="KW-0804">Transcription</keyword>
<dbReference type="OrthoDB" id="9812435at2"/>
<reference evidence="6 7" key="1">
    <citation type="submission" date="2018-04" db="EMBL/GenBank/DDBJ databases">
        <title>Complete genome sequence of the nitrogen-fixing bacterium Azospirillum humicireducens type strain SgZ-5.</title>
        <authorList>
            <person name="Yu Z."/>
        </authorList>
    </citation>
    <scope>NUCLEOTIDE SEQUENCE [LARGE SCALE GENOMIC DNA]</scope>
    <source>
        <strain evidence="6 7">SgZ-5</strain>
        <plasmid evidence="6 7">pYZ1</plasmid>
    </source>
</reference>
<dbReference type="RefSeq" id="WP_108546909.1">
    <property type="nucleotide sequence ID" value="NZ_CP028902.1"/>
</dbReference>
<dbReference type="Pfam" id="PF00126">
    <property type="entry name" value="HTH_1"/>
    <property type="match status" value="1"/>
</dbReference>
<gene>
    <name evidence="6" type="ORF">A6A40_16090</name>
</gene>
<dbReference type="SUPFAM" id="SSF46785">
    <property type="entry name" value="Winged helix' DNA-binding domain"/>
    <property type="match status" value="1"/>
</dbReference>
<keyword evidence="2" id="KW-0805">Transcription regulation</keyword>
<dbReference type="GO" id="GO:0003700">
    <property type="term" value="F:DNA-binding transcription factor activity"/>
    <property type="evidence" value="ECO:0007669"/>
    <property type="project" value="InterPro"/>
</dbReference>
<evidence type="ECO:0000256" key="1">
    <source>
        <dbReference type="ARBA" id="ARBA00009437"/>
    </source>
</evidence>
<dbReference type="SUPFAM" id="SSF53850">
    <property type="entry name" value="Periplasmic binding protein-like II"/>
    <property type="match status" value="1"/>
</dbReference>
<evidence type="ECO:0000313" key="7">
    <source>
        <dbReference type="Proteomes" id="UP000077405"/>
    </source>
</evidence>
<dbReference type="PROSITE" id="PS50931">
    <property type="entry name" value="HTH_LYSR"/>
    <property type="match status" value="1"/>
</dbReference>
<evidence type="ECO:0000256" key="3">
    <source>
        <dbReference type="ARBA" id="ARBA00023125"/>
    </source>
</evidence>
<keyword evidence="7" id="KW-1185">Reference proteome</keyword>
<dbReference type="PANTHER" id="PTHR30537:SF31">
    <property type="entry name" value="TRANSCRIPTIONAL REGULATOR, LYSR FAMILY"/>
    <property type="match status" value="1"/>
</dbReference>
<sequence length="308" mass="33682">MHGLDDMYLFKCVVEAGGLSPAGRRLGMPKSTLARRIGELEERLGLKLFHRGTRQFTLTNFGVECFDHCKTIASEADKLLVMAERARHSPTGFLHVVCPPVLGSVLVETLAAEFLATAPGVRLHLEESFGIFDPRGVQADLVIFPSFTPLPDAALVARKILTSPYVLVAHREFVAENGHPGDPADLKSMSCLGLGSRSSDWVWTLTRGDRTTAVRFEPRFSTTLPTALLQAVHRRLGIASLPEALCLKDIGTGDLVRVLGDWFPQPVTIYAIYPNNRTLTVAARQFIDLLMLRSPDILSPSPLSGAKS</sequence>
<dbReference type="InterPro" id="IPR036390">
    <property type="entry name" value="WH_DNA-bd_sf"/>
</dbReference>